<keyword evidence="1" id="KW-0812">Transmembrane</keyword>
<protein>
    <recommendedName>
        <fullName evidence="4">ABC transporter permease</fullName>
    </recommendedName>
</protein>
<accession>A0A920C494</accession>
<feature type="transmembrane region" description="Helical" evidence="1">
    <location>
        <begin position="167"/>
        <end position="188"/>
    </location>
</feature>
<sequence length="386" mass="44319">MFWKFTQFETKLILKNRKNWFIAAFLLLFFVLFFIYYSQETPIPLTDKKRTETQMSYAVFEYLDLQRHDLPEVAEVYDYHTQIQSLLGMQLWFIGNGNDSEQYIENGLEINRLRLKVHELGNNGIPDHLITPKEEILKEDALLHYIKDNNLPIESDSFSTNHYFTNVLTMLSGLLFLVIVLVSGNEMLIYEQRHQSVMRGFPLSFMNKVISKLMVHFVHTYTFLLLGFTIGGIYVATKFNAGEFSFPILVYKNENYIAISTGKFLLYMFLGLGLAIIVLLALSILLNMLFKNAFANILIGLGIYLIPDIAMAAGLKATFLHPIKYIDIYKVLSGDLALELGNSRIDYWHVMVTLGIIAVVLLGGIYAINKITYHRVPKHAPLVKAF</sequence>
<reference evidence="2" key="1">
    <citation type="submission" date="2021-03" db="EMBL/GenBank/DDBJ databases">
        <title>Antimicrobial resistance genes in bacteria isolated from Japanese honey, and their potential for conferring macrolide and lincosamide resistance in the American foulbrood pathogen Paenibacillus larvae.</title>
        <authorList>
            <person name="Okamoto M."/>
            <person name="Kumagai M."/>
            <person name="Kanamori H."/>
            <person name="Takamatsu D."/>
        </authorList>
    </citation>
    <scope>NUCLEOTIDE SEQUENCE</scope>
    <source>
        <strain evidence="2">J43TS3</strain>
    </source>
</reference>
<dbReference type="AlphaFoldDB" id="A0A920C494"/>
<gene>
    <name evidence="2" type="ORF">J43TS3_00770</name>
</gene>
<evidence type="ECO:0000313" key="2">
    <source>
        <dbReference type="EMBL" id="GIO25466.1"/>
    </source>
</evidence>
<evidence type="ECO:0000313" key="3">
    <source>
        <dbReference type="Proteomes" id="UP000676917"/>
    </source>
</evidence>
<organism evidence="2 3">
    <name type="scientific">Ornithinibacillus bavariensis</name>
    <dbReference type="NCBI Taxonomy" id="545502"/>
    <lineage>
        <taxon>Bacteria</taxon>
        <taxon>Bacillati</taxon>
        <taxon>Bacillota</taxon>
        <taxon>Bacilli</taxon>
        <taxon>Bacillales</taxon>
        <taxon>Bacillaceae</taxon>
        <taxon>Ornithinibacillus</taxon>
    </lineage>
</organism>
<dbReference type="RefSeq" id="WP_212919017.1">
    <property type="nucleotide sequence ID" value="NZ_BORP01000001.1"/>
</dbReference>
<evidence type="ECO:0008006" key="4">
    <source>
        <dbReference type="Google" id="ProtNLM"/>
    </source>
</evidence>
<comment type="caution">
    <text evidence="2">The sequence shown here is derived from an EMBL/GenBank/DDBJ whole genome shotgun (WGS) entry which is preliminary data.</text>
</comment>
<name>A0A920C494_9BACI</name>
<dbReference type="Proteomes" id="UP000676917">
    <property type="component" value="Unassembled WGS sequence"/>
</dbReference>
<evidence type="ECO:0000256" key="1">
    <source>
        <dbReference type="SAM" id="Phobius"/>
    </source>
</evidence>
<feature type="transmembrane region" description="Helical" evidence="1">
    <location>
        <begin position="209"/>
        <end position="236"/>
    </location>
</feature>
<keyword evidence="1" id="KW-0472">Membrane</keyword>
<feature type="transmembrane region" description="Helical" evidence="1">
    <location>
        <begin position="264"/>
        <end position="286"/>
    </location>
</feature>
<keyword evidence="3" id="KW-1185">Reference proteome</keyword>
<feature type="transmembrane region" description="Helical" evidence="1">
    <location>
        <begin position="293"/>
        <end position="315"/>
    </location>
</feature>
<keyword evidence="1" id="KW-1133">Transmembrane helix</keyword>
<feature type="transmembrane region" description="Helical" evidence="1">
    <location>
        <begin position="347"/>
        <end position="368"/>
    </location>
</feature>
<proteinExistence type="predicted"/>
<dbReference type="EMBL" id="BORP01000001">
    <property type="protein sequence ID" value="GIO25466.1"/>
    <property type="molecule type" value="Genomic_DNA"/>
</dbReference>
<feature type="transmembrane region" description="Helical" evidence="1">
    <location>
        <begin position="20"/>
        <end position="38"/>
    </location>
</feature>